<gene>
    <name evidence="1" type="ORF">EPI10_023833</name>
</gene>
<dbReference type="GO" id="GO:0016787">
    <property type="term" value="F:hydrolase activity"/>
    <property type="evidence" value="ECO:0007669"/>
    <property type="project" value="UniProtKB-KW"/>
</dbReference>
<evidence type="ECO:0000313" key="2">
    <source>
        <dbReference type="Proteomes" id="UP000325315"/>
    </source>
</evidence>
<name>A0A5B6VVD1_9ROSI</name>
<dbReference type="OrthoDB" id="10457048at2759"/>
<sequence length="105" mass="11426">MYASVRPCLGHGIGVDMCASVRPCLGHGIGVDMWASVRPCLGHGIGIDMCASKTMSGTWHRPRYVSQCKTMSGTWHRHFILLYEACRVSFGIPTGSTGNIKLESK</sequence>
<proteinExistence type="predicted"/>
<keyword evidence="2" id="KW-1185">Reference proteome</keyword>
<evidence type="ECO:0000313" key="1">
    <source>
        <dbReference type="EMBL" id="KAA3473459.1"/>
    </source>
</evidence>
<dbReference type="Proteomes" id="UP000325315">
    <property type="component" value="Unassembled WGS sequence"/>
</dbReference>
<protein>
    <submittedName>
        <fullName evidence="1">Phosphonoacetaldehyde hydrolase</fullName>
    </submittedName>
</protein>
<dbReference type="AlphaFoldDB" id="A0A5B6VVD1"/>
<organism evidence="1 2">
    <name type="scientific">Gossypium australe</name>
    <dbReference type="NCBI Taxonomy" id="47621"/>
    <lineage>
        <taxon>Eukaryota</taxon>
        <taxon>Viridiplantae</taxon>
        <taxon>Streptophyta</taxon>
        <taxon>Embryophyta</taxon>
        <taxon>Tracheophyta</taxon>
        <taxon>Spermatophyta</taxon>
        <taxon>Magnoliopsida</taxon>
        <taxon>eudicotyledons</taxon>
        <taxon>Gunneridae</taxon>
        <taxon>Pentapetalae</taxon>
        <taxon>rosids</taxon>
        <taxon>malvids</taxon>
        <taxon>Malvales</taxon>
        <taxon>Malvaceae</taxon>
        <taxon>Malvoideae</taxon>
        <taxon>Gossypium</taxon>
    </lineage>
</organism>
<dbReference type="EMBL" id="SMMG02000005">
    <property type="protein sequence ID" value="KAA3473459.1"/>
    <property type="molecule type" value="Genomic_DNA"/>
</dbReference>
<reference evidence="2" key="1">
    <citation type="journal article" date="2019" name="Plant Biotechnol. J.">
        <title>Genome sequencing of the Australian wild diploid species Gossypium australe highlights disease resistance and delayed gland morphogenesis.</title>
        <authorList>
            <person name="Cai Y."/>
            <person name="Cai X."/>
            <person name="Wang Q."/>
            <person name="Wang P."/>
            <person name="Zhang Y."/>
            <person name="Cai C."/>
            <person name="Xu Y."/>
            <person name="Wang K."/>
            <person name="Zhou Z."/>
            <person name="Wang C."/>
            <person name="Geng S."/>
            <person name="Li B."/>
            <person name="Dong Q."/>
            <person name="Hou Y."/>
            <person name="Wang H."/>
            <person name="Ai P."/>
            <person name="Liu Z."/>
            <person name="Yi F."/>
            <person name="Sun M."/>
            <person name="An G."/>
            <person name="Cheng J."/>
            <person name="Zhang Y."/>
            <person name="Shi Q."/>
            <person name="Xie Y."/>
            <person name="Shi X."/>
            <person name="Chang Y."/>
            <person name="Huang F."/>
            <person name="Chen Y."/>
            <person name="Hong S."/>
            <person name="Mi L."/>
            <person name="Sun Q."/>
            <person name="Zhang L."/>
            <person name="Zhou B."/>
            <person name="Peng R."/>
            <person name="Zhang X."/>
            <person name="Liu F."/>
        </authorList>
    </citation>
    <scope>NUCLEOTIDE SEQUENCE [LARGE SCALE GENOMIC DNA]</scope>
    <source>
        <strain evidence="2">cv. PA1801</strain>
    </source>
</reference>
<keyword evidence="1" id="KW-0378">Hydrolase</keyword>
<comment type="caution">
    <text evidence="1">The sequence shown here is derived from an EMBL/GenBank/DDBJ whole genome shotgun (WGS) entry which is preliminary data.</text>
</comment>
<accession>A0A5B6VVD1</accession>